<evidence type="ECO:0000313" key="8">
    <source>
        <dbReference type="Proteomes" id="UP000694845"/>
    </source>
</evidence>
<feature type="transmembrane region" description="Helical" evidence="6">
    <location>
        <begin position="202"/>
        <end position="220"/>
    </location>
</feature>
<evidence type="ECO:0000256" key="4">
    <source>
        <dbReference type="ARBA" id="ARBA00023136"/>
    </source>
</evidence>
<feature type="transmembrane region" description="Helical" evidence="6">
    <location>
        <begin position="260"/>
        <end position="279"/>
    </location>
</feature>
<dbReference type="GO" id="GO:0022857">
    <property type="term" value="F:transmembrane transporter activity"/>
    <property type="evidence" value="ECO:0007669"/>
    <property type="project" value="InterPro"/>
</dbReference>
<evidence type="ECO:0000256" key="6">
    <source>
        <dbReference type="SAM" id="Phobius"/>
    </source>
</evidence>
<dbReference type="InterPro" id="IPR005828">
    <property type="entry name" value="MFS_sugar_transport-like"/>
</dbReference>
<reference evidence="9" key="1">
    <citation type="submission" date="2025-08" db="UniProtKB">
        <authorList>
            <consortium name="RefSeq"/>
        </authorList>
    </citation>
    <scope>IDENTIFICATION</scope>
</reference>
<feature type="transmembrane region" description="Helical" evidence="6">
    <location>
        <begin position="143"/>
        <end position="163"/>
    </location>
</feature>
<dbReference type="KEGG" id="aplc:110986433"/>
<feature type="transmembrane region" description="Helical" evidence="6">
    <location>
        <begin position="232"/>
        <end position="254"/>
    </location>
</feature>
<dbReference type="AlphaFoldDB" id="A0A8B7ZE86"/>
<dbReference type="PANTHER" id="PTHR24064">
    <property type="entry name" value="SOLUTE CARRIER FAMILY 22 MEMBER"/>
    <property type="match status" value="1"/>
</dbReference>
<keyword evidence="4 6" id="KW-0472">Membrane</keyword>
<keyword evidence="3 6" id="KW-1133">Transmembrane helix</keyword>
<feature type="transmembrane region" description="Helical" evidence="6">
    <location>
        <begin position="381"/>
        <end position="402"/>
    </location>
</feature>
<evidence type="ECO:0000313" key="9">
    <source>
        <dbReference type="RefSeq" id="XP_022103973.1"/>
    </source>
</evidence>
<sequence length="579" mass="63570">MHYEDILIHVGHFGKYQKLVVLALCMIQLPTACQFIAQVFLAADTDHWCLIPVSEAVNCSRFQVNSDSACQEAQKNESIPYKLDSDGNSVLSSCERYVTAEDDGEGGRNATDIIACDAGWDFDRSRYKATINEDFSLVCERKAFAGVAQSVWFAGLLAGSFVWGSVGDWVGRKAAFFLSLSLVTISSIVTSFVPNFAAYTSMRFITAACGYGASLIPIIVSTEIVGPEKRVLVGTLHAIFFALGYILLSFAAFLLREWRYLQLAISLPYVAAFLLIIVFPESPRWLISKSKFKEAKRVIGKIAKVNGTTLPENLFDEGPQTTNLQGKEVQFDRSRRGTHLDLVRTPNIRKKTLIIFFDWFVAVMAYYGLSLSTSALGVDDYIAAFVSGAIEIPSYLFCWFIMERLGRRLSLAGFYICGGAFCLITIFIPLGPARAAVAMIGKFSVTGAFNHIYIYSCEIYPTVVRSIGMGMSSMVGRVSGILCPIILLLGKYWEPLPLCVFGGSSLLAGVLSLMLPETLGYDIPDTIEEGEKFGSNQGFYLCNKSNQIDDNTATDTSPPPTYLPLSTGDQKTDDEAVSA</sequence>
<evidence type="ECO:0000256" key="3">
    <source>
        <dbReference type="ARBA" id="ARBA00022989"/>
    </source>
</evidence>
<dbReference type="Proteomes" id="UP000694845">
    <property type="component" value="Unplaced"/>
</dbReference>
<evidence type="ECO:0000256" key="2">
    <source>
        <dbReference type="ARBA" id="ARBA00022692"/>
    </source>
</evidence>
<evidence type="ECO:0000256" key="5">
    <source>
        <dbReference type="SAM" id="MobiDB-lite"/>
    </source>
</evidence>
<protein>
    <submittedName>
        <fullName evidence="9">Organic cation transporter protein-like</fullName>
    </submittedName>
</protein>
<feature type="domain" description="Major facilitator superfamily (MFS) profile" evidence="7">
    <location>
        <begin position="88"/>
        <end position="520"/>
    </location>
</feature>
<feature type="transmembrane region" description="Helical" evidence="6">
    <location>
        <begin position="409"/>
        <end position="430"/>
    </location>
</feature>
<name>A0A8B7ZE86_ACAPL</name>
<proteinExistence type="predicted"/>
<dbReference type="InterPro" id="IPR036259">
    <property type="entry name" value="MFS_trans_sf"/>
</dbReference>
<feature type="transmembrane region" description="Helical" evidence="6">
    <location>
        <begin position="352"/>
        <end position="369"/>
    </location>
</feature>
<keyword evidence="8" id="KW-1185">Reference proteome</keyword>
<dbReference type="RefSeq" id="XP_022103973.1">
    <property type="nucleotide sequence ID" value="XM_022248281.1"/>
</dbReference>
<dbReference type="GO" id="GO:0016020">
    <property type="term" value="C:membrane"/>
    <property type="evidence" value="ECO:0007669"/>
    <property type="project" value="UniProtKB-SubCell"/>
</dbReference>
<accession>A0A8B7ZE86</accession>
<feature type="compositionally biased region" description="Basic and acidic residues" evidence="5">
    <location>
        <begin position="570"/>
        <end position="579"/>
    </location>
</feature>
<feature type="transmembrane region" description="Helical" evidence="6">
    <location>
        <begin position="495"/>
        <end position="515"/>
    </location>
</feature>
<organism evidence="8 9">
    <name type="scientific">Acanthaster planci</name>
    <name type="common">Crown-of-thorns starfish</name>
    <dbReference type="NCBI Taxonomy" id="133434"/>
    <lineage>
        <taxon>Eukaryota</taxon>
        <taxon>Metazoa</taxon>
        <taxon>Echinodermata</taxon>
        <taxon>Eleutherozoa</taxon>
        <taxon>Asterozoa</taxon>
        <taxon>Asteroidea</taxon>
        <taxon>Valvatacea</taxon>
        <taxon>Valvatida</taxon>
        <taxon>Acanthasteridae</taxon>
        <taxon>Acanthaster</taxon>
    </lineage>
</organism>
<gene>
    <name evidence="9" type="primary">LOC110986433</name>
</gene>
<feature type="transmembrane region" description="Helical" evidence="6">
    <location>
        <begin position="436"/>
        <end position="455"/>
    </location>
</feature>
<dbReference type="Gene3D" id="1.20.1250.20">
    <property type="entry name" value="MFS general substrate transporter like domains"/>
    <property type="match status" value="1"/>
</dbReference>
<evidence type="ECO:0000259" key="7">
    <source>
        <dbReference type="PROSITE" id="PS50850"/>
    </source>
</evidence>
<dbReference type="OrthoDB" id="3936150at2759"/>
<dbReference type="CDD" id="cd17317">
    <property type="entry name" value="MFS_SLC22"/>
    <property type="match status" value="1"/>
</dbReference>
<dbReference type="SUPFAM" id="SSF103473">
    <property type="entry name" value="MFS general substrate transporter"/>
    <property type="match status" value="1"/>
</dbReference>
<dbReference type="PROSITE" id="PS50850">
    <property type="entry name" value="MFS"/>
    <property type="match status" value="1"/>
</dbReference>
<feature type="region of interest" description="Disordered" evidence="5">
    <location>
        <begin position="550"/>
        <end position="579"/>
    </location>
</feature>
<dbReference type="GeneID" id="110986433"/>
<keyword evidence="2 6" id="KW-0812">Transmembrane</keyword>
<dbReference type="InterPro" id="IPR020846">
    <property type="entry name" value="MFS_dom"/>
</dbReference>
<evidence type="ECO:0000256" key="1">
    <source>
        <dbReference type="ARBA" id="ARBA00004141"/>
    </source>
</evidence>
<feature type="transmembrane region" description="Helical" evidence="6">
    <location>
        <begin position="467"/>
        <end position="489"/>
    </location>
</feature>
<comment type="subcellular location">
    <subcellularLocation>
        <location evidence="1">Membrane</location>
        <topology evidence="1">Multi-pass membrane protein</topology>
    </subcellularLocation>
</comment>
<dbReference type="Pfam" id="PF00083">
    <property type="entry name" value="Sugar_tr"/>
    <property type="match status" value="1"/>
</dbReference>
<feature type="transmembrane region" description="Helical" evidence="6">
    <location>
        <begin position="175"/>
        <end position="196"/>
    </location>
</feature>